<evidence type="ECO:0000313" key="1">
    <source>
        <dbReference type="EMBL" id="MEI5932555.1"/>
    </source>
</evidence>
<proteinExistence type="predicted"/>
<comment type="caution">
    <text evidence="1">The sequence shown here is derived from an EMBL/GenBank/DDBJ whole genome shotgun (WGS) entry which is preliminary data.</text>
</comment>
<accession>A0ABU8I1I3</accession>
<sequence length="145" mass="17402">MSSFRWYEENEVIGKTIIEEDDLTLLEAGKIYIDAIFCERIRFPVQKNEQPIGFNFVYEYNVKKYFGLYDRSFMKIIKQEDLEEYHMRMIDFHVHRLSLGEELDDCPIIGICYGSGPLITPRLEQVYDVSKTKAYRKYRLEKLFD</sequence>
<evidence type="ECO:0000313" key="2">
    <source>
        <dbReference type="Proteomes" id="UP001365619"/>
    </source>
</evidence>
<gene>
    <name evidence="1" type="ORF">WBS43_28150</name>
</gene>
<organism evidence="1 2">
    <name type="scientific">Bacillus luti</name>
    <dbReference type="NCBI Taxonomy" id="2026191"/>
    <lineage>
        <taxon>Bacteria</taxon>
        <taxon>Bacillati</taxon>
        <taxon>Bacillota</taxon>
        <taxon>Bacilli</taxon>
        <taxon>Bacillales</taxon>
        <taxon>Bacillaceae</taxon>
        <taxon>Bacillus</taxon>
        <taxon>Bacillus cereus group</taxon>
    </lineage>
</organism>
<dbReference type="RefSeq" id="WP_000094076.1">
    <property type="nucleotide sequence ID" value="NZ_JBBAGV010000023.1"/>
</dbReference>
<keyword evidence="2" id="KW-1185">Reference proteome</keyword>
<protein>
    <submittedName>
        <fullName evidence="1">Uncharacterized protein</fullName>
    </submittedName>
</protein>
<reference evidence="1 2" key="1">
    <citation type="submission" date="2024-03" db="EMBL/GenBank/DDBJ databases">
        <title>A Rare Waterborne Outbreak of Bacillus cereus in China: Epidemiologic Survey, Genomic Insights and Virulence Characteristics.</title>
        <authorList>
            <person name="Wang S."/>
        </authorList>
    </citation>
    <scope>NUCLEOTIDE SEQUENCE [LARGE SCALE GENOMIC DNA]</scope>
    <source>
        <strain evidence="1 2">BC008</strain>
    </source>
</reference>
<name>A0ABU8I1I3_9BACI</name>
<dbReference type="Proteomes" id="UP001365619">
    <property type="component" value="Unassembled WGS sequence"/>
</dbReference>
<dbReference type="EMBL" id="JBBAGW010000025">
    <property type="protein sequence ID" value="MEI5932555.1"/>
    <property type="molecule type" value="Genomic_DNA"/>
</dbReference>